<keyword evidence="3" id="KW-1185">Reference proteome</keyword>
<dbReference type="AlphaFoldDB" id="A0A7J6XAD5"/>
<evidence type="ECO:0000313" key="2">
    <source>
        <dbReference type="EMBL" id="KAF5205947.1"/>
    </source>
</evidence>
<proteinExistence type="predicted"/>
<accession>A0A7J6XAD5</accession>
<gene>
    <name evidence="2" type="ORF">FRX31_004466</name>
</gene>
<organism evidence="2 3">
    <name type="scientific">Thalictrum thalictroides</name>
    <name type="common">Rue-anemone</name>
    <name type="synonym">Anemone thalictroides</name>
    <dbReference type="NCBI Taxonomy" id="46969"/>
    <lineage>
        <taxon>Eukaryota</taxon>
        <taxon>Viridiplantae</taxon>
        <taxon>Streptophyta</taxon>
        <taxon>Embryophyta</taxon>
        <taxon>Tracheophyta</taxon>
        <taxon>Spermatophyta</taxon>
        <taxon>Magnoliopsida</taxon>
        <taxon>Ranunculales</taxon>
        <taxon>Ranunculaceae</taxon>
        <taxon>Thalictroideae</taxon>
        <taxon>Thalictrum</taxon>
    </lineage>
</organism>
<keyword evidence="1" id="KW-0472">Membrane</keyword>
<keyword evidence="1" id="KW-0812">Transmembrane</keyword>
<sequence>ALLELYYCWSCIVAAILGLTAATSVNYPTILHSPMQMGNYSKGLYVHASVAVSHDQQPLIHPLQLDV</sequence>
<feature type="non-terminal residue" evidence="2">
    <location>
        <position position="1"/>
    </location>
</feature>
<evidence type="ECO:0000313" key="3">
    <source>
        <dbReference type="Proteomes" id="UP000554482"/>
    </source>
</evidence>
<feature type="transmembrane region" description="Helical" evidence="1">
    <location>
        <begin position="6"/>
        <end position="27"/>
    </location>
</feature>
<keyword evidence="1" id="KW-1133">Transmembrane helix</keyword>
<dbReference type="EMBL" id="JABWDY010003434">
    <property type="protein sequence ID" value="KAF5205947.1"/>
    <property type="molecule type" value="Genomic_DNA"/>
</dbReference>
<comment type="caution">
    <text evidence="2">The sequence shown here is derived from an EMBL/GenBank/DDBJ whole genome shotgun (WGS) entry which is preliminary data.</text>
</comment>
<protein>
    <submittedName>
        <fullName evidence="2">Uncharacterized protein</fullName>
    </submittedName>
</protein>
<reference evidence="2 3" key="1">
    <citation type="submission" date="2020-06" db="EMBL/GenBank/DDBJ databases">
        <title>Transcriptomic and genomic resources for Thalictrum thalictroides and T. hernandezii: Facilitating candidate gene discovery in an emerging model plant lineage.</title>
        <authorList>
            <person name="Arias T."/>
            <person name="Riano-Pachon D.M."/>
            <person name="Di Stilio V.S."/>
        </authorList>
    </citation>
    <scope>NUCLEOTIDE SEQUENCE [LARGE SCALE GENOMIC DNA]</scope>
    <source>
        <strain evidence="3">cv. WT478/WT964</strain>
        <tissue evidence="2">Leaves</tissue>
    </source>
</reference>
<name>A0A7J6XAD5_THATH</name>
<dbReference type="Proteomes" id="UP000554482">
    <property type="component" value="Unassembled WGS sequence"/>
</dbReference>
<evidence type="ECO:0000256" key="1">
    <source>
        <dbReference type="SAM" id="Phobius"/>
    </source>
</evidence>